<feature type="transmembrane region" description="Helical" evidence="4">
    <location>
        <begin position="202"/>
        <end position="222"/>
    </location>
</feature>
<protein>
    <submittedName>
        <fullName evidence="6">Major facilitator superfamily domain-containing protein</fullName>
    </submittedName>
</protein>
<dbReference type="InterPro" id="IPR050327">
    <property type="entry name" value="Proton-linked_MCT"/>
</dbReference>
<dbReference type="PANTHER" id="PTHR11360:SF284">
    <property type="entry name" value="EG:103B4.3 PROTEIN-RELATED"/>
    <property type="match status" value="1"/>
</dbReference>
<feature type="transmembrane region" description="Helical" evidence="4">
    <location>
        <begin position="440"/>
        <end position="467"/>
    </location>
</feature>
<comment type="caution">
    <text evidence="6">The sequence shown here is derived from an EMBL/GenBank/DDBJ whole genome shotgun (WGS) entry which is preliminary data.</text>
</comment>
<evidence type="ECO:0000313" key="6">
    <source>
        <dbReference type="EMBL" id="ORY70805.1"/>
    </source>
</evidence>
<feature type="compositionally biased region" description="Low complexity" evidence="3">
    <location>
        <begin position="7"/>
        <end position="25"/>
    </location>
</feature>
<dbReference type="InParanoid" id="A0A1Y2EJ21"/>
<keyword evidence="4" id="KW-1133">Transmembrane helix</keyword>
<reference evidence="6 7" key="1">
    <citation type="submission" date="2016-07" db="EMBL/GenBank/DDBJ databases">
        <title>Pervasive Adenine N6-methylation of Active Genes in Fungi.</title>
        <authorList>
            <consortium name="DOE Joint Genome Institute"/>
            <person name="Mondo S.J."/>
            <person name="Dannebaum R.O."/>
            <person name="Kuo R.C."/>
            <person name="Labutti K."/>
            <person name="Haridas S."/>
            <person name="Kuo A."/>
            <person name="Salamov A."/>
            <person name="Ahrendt S.R."/>
            <person name="Lipzen A."/>
            <person name="Sullivan W."/>
            <person name="Andreopoulos W.B."/>
            <person name="Clum A."/>
            <person name="Lindquist E."/>
            <person name="Daum C."/>
            <person name="Ramamoorthy G.K."/>
            <person name="Gryganskyi A."/>
            <person name="Culley D."/>
            <person name="Magnuson J.K."/>
            <person name="James T.Y."/>
            <person name="O'Malley M.A."/>
            <person name="Stajich J.E."/>
            <person name="Spatafora J.W."/>
            <person name="Visel A."/>
            <person name="Grigoriev I.V."/>
        </authorList>
    </citation>
    <scope>NUCLEOTIDE SEQUENCE [LARGE SCALE GENOMIC DNA]</scope>
    <source>
        <strain evidence="6 7">62-1032</strain>
    </source>
</reference>
<feature type="transmembrane region" description="Helical" evidence="4">
    <location>
        <begin position="268"/>
        <end position="290"/>
    </location>
</feature>
<dbReference type="EMBL" id="MCGR01000054">
    <property type="protein sequence ID" value="ORY70805.1"/>
    <property type="molecule type" value="Genomic_DNA"/>
</dbReference>
<dbReference type="OrthoDB" id="2213137at2759"/>
<evidence type="ECO:0000256" key="2">
    <source>
        <dbReference type="ARBA" id="ARBA00006727"/>
    </source>
</evidence>
<sequence length="529" mass="56715">MLEEGRAASLRPTTSTTSLSSAPTPVDSPSPFAERTPPLQDEQQLTRIHSSRLGAAEGFLAGGDTELDAVKVEGEELDKRLSAKEGKEGCLESAEEEWTYPEGGRGWIVVLGCFLFAGTILGNGLTWGVLVADLHANQHSDVPLSILNLVIGLSNFMQNATSFVSGRLADKYGYKLMIAIGAVCSFISLILSAVTSHSLPCLFIFNGFFLGVSLGMGMPSFLSLPAQWFSKRRGLASGITTAGTGIGGGVSSLIMRALLPRVGYRNTLLIYAGICGFVWIIAFQLIAVRLPPLKPGQTSRAPKTWLPRGIWRSPTWYSWVSCTTVGIFGYLTPYYFLTTYTTLKVPSLDPNSILPAVPLIISNFTCGFGRIFAGLVCDRIGPINSMFFSFFVGGLLQLVFWPFATTFGSIIAFAALEGFFGSWSMSLIPSSAAQLFGMDGLATIVGFGVLANSPGQFLGATLAGLVLSGSGGWYPSVAFYAGSMMVGGALCLLYGECGRMTESQRERKLILFSGFAARFANEPRLFARF</sequence>
<accession>A0A1Y2EJ21</accession>
<dbReference type="PANTHER" id="PTHR11360">
    <property type="entry name" value="MONOCARBOXYLATE TRANSPORTER"/>
    <property type="match status" value="1"/>
</dbReference>
<feature type="transmembrane region" description="Helical" evidence="4">
    <location>
        <begin position="316"/>
        <end position="336"/>
    </location>
</feature>
<organism evidence="6 7">
    <name type="scientific">Leucosporidium creatinivorum</name>
    <dbReference type="NCBI Taxonomy" id="106004"/>
    <lineage>
        <taxon>Eukaryota</taxon>
        <taxon>Fungi</taxon>
        <taxon>Dikarya</taxon>
        <taxon>Basidiomycota</taxon>
        <taxon>Pucciniomycotina</taxon>
        <taxon>Microbotryomycetes</taxon>
        <taxon>Leucosporidiales</taxon>
        <taxon>Leucosporidium</taxon>
    </lineage>
</organism>
<feature type="transmembrane region" description="Helical" evidence="4">
    <location>
        <begin position="107"/>
        <end position="130"/>
    </location>
</feature>
<dbReference type="Pfam" id="PF07690">
    <property type="entry name" value="MFS_1"/>
    <property type="match status" value="1"/>
</dbReference>
<feature type="transmembrane region" description="Helical" evidence="4">
    <location>
        <begin position="234"/>
        <end position="256"/>
    </location>
</feature>
<evidence type="ECO:0000313" key="7">
    <source>
        <dbReference type="Proteomes" id="UP000193467"/>
    </source>
</evidence>
<feature type="transmembrane region" description="Helical" evidence="4">
    <location>
        <begin position="142"/>
        <end position="164"/>
    </location>
</feature>
<dbReference type="GO" id="GO:0016020">
    <property type="term" value="C:membrane"/>
    <property type="evidence" value="ECO:0007669"/>
    <property type="project" value="UniProtKB-SubCell"/>
</dbReference>
<name>A0A1Y2EJ21_9BASI</name>
<feature type="domain" description="Major facilitator superfamily (MFS) profile" evidence="5">
    <location>
        <begin position="105"/>
        <end position="499"/>
    </location>
</feature>
<feature type="transmembrane region" description="Helical" evidence="4">
    <location>
        <begin position="383"/>
        <end position="404"/>
    </location>
</feature>
<feature type="region of interest" description="Disordered" evidence="3">
    <location>
        <begin position="1"/>
        <end position="46"/>
    </location>
</feature>
<dbReference type="SUPFAM" id="SSF103473">
    <property type="entry name" value="MFS general substrate transporter"/>
    <property type="match status" value="1"/>
</dbReference>
<keyword evidence="4" id="KW-0472">Membrane</keyword>
<dbReference type="InterPro" id="IPR020846">
    <property type="entry name" value="MFS_dom"/>
</dbReference>
<feature type="transmembrane region" description="Helical" evidence="4">
    <location>
        <begin position="410"/>
        <end position="428"/>
    </location>
</feature>
<dbReference type="InterPro" id="IPR011701">
    <property type="entry name" value="MFS"/>
</dbReference>
<evidence type="ECO:0000259" key="5">
    <source>
        <dbReference type="PROSITE" id="PS50850"/>
    </source>
</evidence>
<dbReference type="InterPro" id="IPR036259">
    <property type="entry name" value="MFS_trans_sf"/>
</dbReference>
<dbReference type="PROSITE" id="PS50850">
    <property type="entry name" value="MFS"/>
    <property type="match status" value="1"/>
</dbReference>
<dbReference type="AlphaFoldDB" id="A0A1Y2EJ21"/>
<evidence type="ECO:0000256" key="4">
    <source>
        <dbReference type="SAM" id="Phobius"/>
    </source>
</evidence>
<keyword evidence="4" id="KW-0812">Transmembrane</keyword>
<feature type="transmembrane region" description="Helical" evidence="4">
    <location>
        <begin position="473"/>
        <end position="495"/>
    </location>
</feature>
<feature type="transmembrane region" description="Helical" evidence="4">
    <location>
        <begin position="176"/>
        <end position="196"/>
    </location>
</feature>
<comment type="subcellular location">
    <subcellularLocation>
        <location evidence="1">Membrane</location>
        <topology evidence="1">Multi-pass membrane protein</topology>
    </subcellularLocation>
</comment>
<keyword evidence="7" id="KW-1185">Reference proteome</keyword>
<evidence type="ECO:0000256" key="3">
    <source>
        <dbReference type="SAM" id="MobiDB-lite"/>
    </source>
</evidence>
<proteinExistence type="inferred from homology"/>
<comment type="similarity">
    <text evidence="2">Belongs to the major facilitator superfamily. Monocarboxylate porter (TC 2.A.1.13) family.</text>
</comment>
<gene>
    <name evidence="6" type="ORF">BCR35DRAFT_294428</name>
</gene>
<feature type="transmembrane region" description="Helical" evidence="4">
    <location>
        <begin position="356"/>
        <end position="376"/>
    </location>
</feature>
<dbReference type="Proteomes" id="UP000193467">
    <property type="component" value="Unassembled WGS sequence"/>
</dbReference>
<dbReference type="Gene3D" id="1.20.1250.20">
    <property type="entry name" value="MFS general substrate transporter like domains"/>
    <property type="match status" value="2"/>
</dbReference>
<evidence type="ECO:0000256" key="1">
    <source>
        <dbReference type="ARBA" id="ARBA00004141"/>
    </source>
</evidence>
<dbReference type="GO" id="GO:0022857">
    <property type="term" value="F:transmembrane transporter activity"/>
    <property type="evidence" value="ECO:0007669"/>
    <property type="project" value="InterPro"/>
</dbReference>